<evidence type="ECO:0000256" key="11">
    <source>
        <dbReference type="SAM" id="Coils"/>
    </source>
</evidence>
<name>A0A4U0UER6_9PEZI</name>
<dbReference type="GO" id="GO:0034657">
    <property type="term" value="C:GID complex"/>
    <property type="evidence" value="ECO:0007669"/>
    <property type="project" value="TreeGrafter"/>
</dbReference>
<feature type="domain" description="CTLH" evidence="13">
    <location>
        <begin position="205"/>
        <end position="263"/>
    </location>
</feature>
<dbReference type="Proteomes" id="UP000308549">
    <property type="component" value="Unassembled WGS sequence"/>
</dbReference>
<dbReference type="InterPro" id="IPR037683">
    <property type="entry name" value="Rmd5_dRing"/>
</dbReference>
<evidence type="ECO:0000256" key="9">
    <source>
        <dbReference type="ARBA" id="ARBA00080744"/>
    </source>
</evidence>
<dbReference type="InterPro" id="IPR006595">
    <property type="entry name" value="CTLH_C"/>
</dbReference>
<feature type="compositionally biased region" description="Acidic residues" evidence="12">
    <location>
        <begin position="171"/>
        <end position="189"/>
    </location>
</feature>
<dbReference type="Pfam" id="PF10607">
    <property type="entry name" value="CTLH"/>
    <property type="match status" value="1"/>
</dbReference>
<evidence type="ECO:0000256" key="3">
    <source>
        <dbReference type="ARBA" id="ARBA00022490"/>
    </source>
</evidence>
<keyword evidence="4" id="KW-0479">Metal-binding</keyword>
<keyword evidence="3" id="KW-0963">Cytoplasm</keyword>
<dbReference type="Gene3D" id="3.30.40.10">
    <property type="entry name" value="Zinc/RING finger domain, C3HC4 (zinc finger)"/>
    <property type="match status" value="1"/>
</dbReference>
<dbReference type="InterPro" id="IPR006594">
    <property type="entry name" value="LisH"/>
</dbReference>
<dbReference type="InterPro" id="IPR044063">
    <property type="entry name" value="ZF_RING_GID"/>
</dbReference>
<comment type="subcellular location">
    <subcellularLocation>
        <location evidence="2">Cytoplasm</location>
    </subcellularLocation>
</comment>
<dbReference type="InterPro" id="IPR024964">
    <property type="entry name" value="CTLH/CRA"/>
</dbReference>
<dbReference type="SMART" id="SM00668">
    <property type="entry name" value="CTLH"/>
    <property type="match status" value="1"/>
</dbReference>
<feature type="coiled-coil region" evidence="11">
    <location>
        <begin position="14"/>
        <end position="80"/>
    </location>
</feature>
<dbReference type="PROSITE" id="PS51867">
    <property type="entry name" value="ZF_RING_GID"/>
    <property type="match status" value="1"/>
</dbReference>
<accession>A0A4U0UER6</accession>
<proteinExistence type="inferred from homology"/>
<dbReference type="PANTHER" id="PTHR12170:SF3">
    <property type="entry name" value="GH10162P"/>
    <property type="match status" value="1"/>
</dbReference>
<evidence type="ECO:0000256" key="2">
    <source>
        <dbReference type="ARBA" id="ARBA00004496"/>
    </source>
</evidence>
<dbReference type="GO" id="GO:0005634">
    <property type="term" value="C:nucleus"/>
    <property type="evidence" value="ECO:0007669"/>
    <property type="project" value="TreeGrafter"/>
</dbReference>
<keyword evidence="11" id="KW-0175">Coiled coil</keyword>
<dbReference type="PROSITE" id="PS50896">
    <property type="entry name" value="LISH"/>
    <property type="match status" value="1"/>
</dbReference>
<feature type="domain" description="RING-Gid-type" evidence="14">
    <location>
        <begin position="399"/>
        <end position="441"/>
    </location>
</feature>
<evidence type="ECO:0000259" key="13">
    <source>
        <dbReference type="PROSITE" id="PS50897"/>
    </source>
</evidence>
<dbReference type="GO" id="GO:0043161">
    <property type="term" value="P:proteasome-mediated ubiquitin-dependent protein catabolic process"/>
    <property type="evidence" value="ECO:0007669"/>
    <property type="project" value="InterPro"/>
</dbReference>
<feature type="region of interest" description="Disordered" evidence="12">
    <location>
        <begin position="166"/>
        <end position="189"/>
    </location>
</feature>
<dbReference type="PANTHER" id="PTHR12170">
    <property type="entry name" value="MACROPHAGE ERYTHROBLAST ATTACHER-RELATED"/>
    <property type="match status" value="1"/>
</dbReference>
<evidence type="ECO:0000256" key="12">
    <source>
        <dbReference type="SAM" id="MobiDB-lite"/>
    </source>
</evidence>
<gene>
    <name evidence="15" type="ORF">B0A50_00905</name>
</gene>
<evidence type="ECO:0000259" key="14">
    <source>
        <dbReference type="PROSITE" id="PS51867"/>
    </source>
</evidence>
<evidence type="ECO:0000256" key="8">
    <source>
        <dbReference type="ARBA" id="ARBA00075398"/>
    </source>
</evidence>
<dbReference type="FunFam" id="3.30.40.10:FF:000143">
    <property type="entry name" value="Regulator of gluconeogenesis Rmd5"/>
    <property type="match status" value="1"/>
</dbReference>
<comment type="function">
    <text evidence="1">Involved in the proteasome-dependent degradation of fructose-1,6-bisphosphatase.</text>
</comment>
<dbReference type="PROSITE" id="PS50897">
    <property type="entry name" value="CTLH"/>
    <property type="match status" value="1"/>
</dbReference>
<feature type="zinc finger region" description="RING-Gid-type" evidence="10">
    <location>
        <begin position="399"/>
        <end position="441"/>
    </location>
</feature>
<keyword evidence="6" id="KW-0862">Zinc</keyword>
<evidence type="ECO:0000313" key="15">
    <source>
        <dbReference type="EMBL" id="TKA33352.1"/>
    </source>
</evidence>
<dbReference type="InterPro" id="IPR045098">
    <property type="entry name" value="Fyv10_fam"/>
</dbReference>
<evidence type="ECO:0000256" key="4">
    <source>
        <dbReference type="ARBA" id="ARBA00022723"/>
    </source>
</evidence>
<keyword evidence="5 10" id="KW-0863">Zinc-finger</keyword>
<evidence type="ECO:0000313" key="16">
    <source>
        <dbReference type="Proteomes" id="UP000308549"/>
    </source>
</evidence>
<reference evidence="15 16" key="1">
    <citation type="submission" date="2017-03" db="EMBL/GenBank/DDBJ databases">
        <title>Genomes of endolithic fungi from Antarctica.</title>
        <authorList>
            <person name="Coleine C."/>
            <person name="Masonjones S."/>
            <person name="Stajich J.E."/>
        </authorList>
    </citation>
    <scope>NUCLEOTIDE SEQUENCE [LARGE SCALE GENOMIC DNA]</scope>
    <source>
        <strain evidence="15 16">CCFEE 6315</strain>
    </source>
</reference>
<dbReference type="InterPro" id="IPR027370">
    <property type="entry name" value="Znf-RING_euk"/>
</dbReference>
<protein>
    <recommendedName>
        <fullName evidence="9">GID complex catalytic subunit 2</fullName>
    </recommendedName>
    <alternativeName>
        <fullName evidence="8">Glucose-induced degradation protein 2</fullName>
    </alternativeName>
</protein>
<comment type="similarity">
    <text evidence="7">Belongs to the RMD5/GID2 family.</text>
</comment>
<organism evidence="15 16">
    <name type="scientific">Salinomyces thailandicus</name>
    <dbReference type="NCBI Taxonomy" id="706561"/>
    <lineage>
        <taxon>Eukaryota</taxon>
        <taxon>Fungi</taxon>
        <taxon>Dikarya</taxon>
        <taxon>Ascomycota</taxon>
        <taxon>Pezizomycotina</taxon>
        <taxon>Dothideomycetes</taxon>
        <taxon>Dothideomycetidae</taxon>
        <taxon>Mycosphaerellales</taxon>
        <taxon>Teratosphaeriaceae</taxon>
        <taxon>Salinomyces</taxon>
    </lineage>
</organism>
<dbReference type="OrthoDB" id="1933281at2759"/>
<evidence type="ECO:0000256" key="6">
    <source>
        <dbReference type="ARBA" id="ARBA00022833"/>
    </source>
</evidence>
<dbReference type="GO" id="GO:0008270">
    <property type="term" value="F:zinc ion binding"/>
    <property type="evidence" value="ECO:0007669"/>
    <property type="project" value="UniProtKB-KW"/>
</dbReference>
<comment type="caution">
    <text evidence="15">The sequence shown here is derived from an EMBL/GenBank/DDBJ whole genome shotgun (WGS) entry which is preliminary data.</text>
</comment>
<keyword evidence="16" id="KW-1185">Reference proteome</keyword>
<evidence type="ECO:0000256" key="5">
    <source>
        <dbReference type="ARBA" id="ARBA00022771"/>
    </source>
</evidence>
<evidence type="ECO:0000256" key="7">
    <source>
        <dbReference type="ARBA" id="ARBA00061136"/>
    </source>
</evidence>
<dbReference type="GO" id="GO:0061630">
    <property type="term" value="F:ubiquitin protein ligase activity"/>
    <property type="evidence" value="ECO:0007669"/>
    <property type="project" value="InterPro"/>
</dbReference>
<sequence>MDGLLACHNTLEKKANLSKAVTDVQKLVEQLQSARDAVADNPDMAVLHMAKLKNPVKQSFDRIEEDLKEVNKGLNQYQKALKDKFKSSTLPTAGVGESGLLSRQAGLVDRAIGMHLLREGMFGVADTFVKEVQQSGTRGSVNCGEEMEGVELSSQQWLKDFTTEQQMTEDKYDEEEEEEEEDDEDLYTDDEDLYTGLEKPRLQERFADMYHILDALRNRHNLLPAIDWARDHSQQLESRGSNLEFELARLKFIELYTSSSSSSHSPHNDPFAGPLQALEYARTVFPTFTSRYRYETSSLLGSLAFAPALASSPYKPLFHNPSAWSDAAAAFTREYCGLLGLSEQSPLYAAVTAGGIALPVLEKVERVMAQTKGQWTSVNELPVETPLPPGYLFHSIFVCPVSKEQATDANPPVMLPCGHVIARESLEGHSKGKQRVKCPYCPQECLVRDARRVYI</sequence>
<dbReference type="EMBL" id="NAJL01000003">
    <property type="protein sequence ID" value="TKA33352.1"/>
    <property type="molecule type" value="Genomic_DNA"/>
</dbReference>
<dbReference type="Pfam" id="PF13445">
    <property type="entry name" value="zf-RING_UBOX"/>
    <property type="match status" value="1"/>
</dbReference>
<evidence type="ECO:0000256" key="10">
    <source>
        <dbReference type="PROSITE-ProRule" id="PRU01215"/>
    </source>
</evidence>
<dbReference type="CDD" id="cd16652">
    <property type="entry name" value="dRING_Rmd5p-like"/>
    <property type="match status" value="1"/>
</dbReference>
<evidence type="ECO:0000256" key="1">
    <source>
        <dbReference type="ARBA" id="ARBA00002343"/>
    </source>
</evidence>
<dbReference type="AlphaFoldDB" id="A0A4U0UER6"/>
<dbReference type="InterPro" id="IPR013083">
    <property type="entry name" value="Znf_RING/FYVE/PHD"/>
</dbReference>
<dbReference type="GO" id="GO:0005737">
    <property type="term" value="C:cytoplasm"/>
    <property type="evidence" value="ECO:0007669"/>
    <property type="project" value="UniProtKB-SubCell"/>
</dbReference>
<dbReference type="SUPFAM" id="SSF57850">
    <property type="entry name" value="RING/U-box"/>
    <property type="match status" value="1"/>
</dbReference>